<dbReference type="PANTHER" id="PTHR35024:SF4">
    <property type="entry name" value="POLYMER-FORMING CYTOSKELETAL PROTEIN"/>
    <property type="match status" value="1"/>
</dbReference>
<dbReference type="InterPro" id="IPR007607">
    <property type="entry name" value="BacA/B"/>
</dbReference>
<evidence type="ECO:0008006" key="2">
    <source>
        <dbReference type="Google" id="ProtNLM"/>
    </source>
</evidence>
<dbReference type="PANTHER" id="PTHR35024">
    <property type="entry name" value="HYPOTHETICAL CYTOSOLIC PROTEIN"/>
    <property type="match status" value="1"/>
</dbReference>
<dbReference type="AlphaFoldDB" id="A0A382N6J0"/>
<sequence>MLQKREELPIKAYLGSDALFKGTLSFEGTVRIDGKFEGTVQTNDTLVIGETGDMQADIDVGILVCKGKLKGTVVASKKIEMHPASKITGNVKTPAVSIELGAVLDGQLNMTGRESDKIIELVKEKK</sequence>
<proteinExistence type="predicted"/>
<name>A0A382N6J0_9ZZZZ</name>
<gene>
    <name evidence="1" type="ORF">METZ01_LOCUS309653</name>
</gene>
<protein>
    <recommendedName>
        <fullName evidence="2">Polymer-forming cytoskeletal protein</fullName>
    </recommendedName>
</protein>
<dbReference type="Pfam" id="PF04519">
    <property type="entry name" value="Bactofilin"/>
    <property type="match status" value="1"/>
</dbReference>
<accession>A0A382N6J0</accession>
<evidence type="ECO:0000313" key="1">
    <source>
        <dbReference type="EMBL" id="SVC56799.1"/>
    </source>
</evidence>
<organism evidence="1">
    <name type="scientific">marine metagenome</name>
    <dbReference type="NCBI Taxonomy" id="408172"/>
    <lineage>
        <taxon>unclassified sequences</taxon>
        <taxon>metagenomes</taxon>
        <taxon>ecological metagenomes</taxon>
    </lineage>
</organism>
<dbReference type="EMBL" id="UINC01098349">
    <property type="protein sequence ID" value="SVC56799.1"/>
    <property type="molecule type" value="Genomic_DNA"/>
</dbReference>
<reference evidence="1" key="1">
    <citation type="submission" date="2018-05" db="EMBL/GenBank/DDBJ databases">
        <authorList>
            <person name="Lanie J.A."/>
            <person name="Ng W.-L."/>
            <person name="Kazmierczak K.M."/>
            <person name="Andrzejewski T.M."/>
            <person name="Davidsen T.M."/>
            <person name="Wayne K.J."/>
            <person name="Tettelin H."/>
            <person name="Glass J.I."/>
            <person name="Rusch D."/>
            <person name="Podicherti R."/>
            <person name="Tsui H.-C.T."/>
            <person name="Winkler M.E."/>
        </authorList>
    </citation>
    <scope>NUCLEOTIDE SEQUENCE</scope>
</reference>